<reference evidence="2" key="1">
    <citation type="journal article" date="2020" name="mSystems">
        <title>Genome- and Community-Level Interaction Insights into Carbon Utilization and Element Cycling Functions of Hydrothermarchaeota in Hydrothermal Sediment.</title>
        <authorList>
            <person name="Zhou Z."/>
            <person name="Liu Y."/>
            <person name="Xu W."/>
            <person name="Pan J."/>
            <person name="Luo Z.H."/>
            <person name="Li M."/>
        </authorList>
    </citation>
    <scope>NUCLEOTIDE SEQUENCE [LARGE SCALE GENOMIC DNA]</scope>
    <source>
        <strain evidence="2">SpSt-769</strain>
    </source>
</reference>
<sequence>MSITTPSRKKTDADANNRLSLNERLALIGLINSEARNPHSPAPVVADLFDNLWNLVDRTVSGARVDHIKPDGRSNGFKVLEITSREGESLGRLNMLYLRKPLPCYYLVYVEVAKPFRNKGLGTLVLEAFKGFLIEKSAIGVLDNIIPRDDPTFDIYLKLDWQPLDALAPGLNNESDSERYMVFLPPSLAAKDLETPLVKLIHHLRRKRPAIEMRDNEFMVRRTIEEFKDLYQALLVFFEDSLASNSADPVMRYMFTRYVTKLLGFGRRIRRLVGYTGGESLSQIILDARVRDLVVQSYAPKALSQDPTFFSGDKEAWLCLPEALKSNPARFIEGLPNYQRPTLISWLKDTNRLAEQPFTIGDLLDIGFDPTRLKEFTWNGEHFIFERVQAKMLPLVEKKRQILAKLHEETRGLVINGAKIETNPPLLIIRDRGNAYVLRRKLAGIHWEEAKEQLEIEANLQQLNALLSVDRVITKSIKATAQWVDSRLNQDEEGVMDPSNYFVSWNLASNTPVLNVHVAGTVSAQTIWIA</sequence>
<feature type="domain" description="DOMON" evidence="1">
    <location>
        <begin position="499"/>
        <end position="530"/>
    </location>
</feature>
<dbReference type="PROSITE" id="PS50836">
    <property type="entry name" value="DOMON"/>
    <property type="match status" value="1"/>
</dbReference>
<comment type="caution">
    <text evidence="2">The sequence shown here is derived from an EMBL/GenBank/DDBJ whole genome shotgun (WGS) entry which is preliminary data.</text>
</comment>
<gene>
    <name evidence="2" type="ORF">ENV54_13235</name>
</gene>
<evidence type="ECO:0000259" key="1">
    <source>
        <dbReference type="PROSITE" id="PS50836"/>
    </source>
</evidence>
<name>A0A7C4ATX2_9BACT</name>
<dbReference type="EMBL" id="DTGT01000432">
    <property type="protein sequence ID" value="HGH62247.1"/>
    <property type="molecule type" value="Genomic_DNA"/>
</dbReference>
<dbReference type="AlphaFoldDB" id="A0A7C4ATX2"/>
<evidence type="ECO:0000313" key="2">
    <source>
        <dbReference type="EMBL" id="HGH62247.1"/>
    </source>
</evidence>
<proteinExistence type="predicted"/>
<dbReference type="Gene3D" id="3.40.630.30">
    <property type="match status" value="1"/>
</dbReference>
<accession>A0A7C4ATX2</accession>
<dbReference type="InterPro" id="IPR016181">
    <property type="entry name" value="Acyl_CoA_acyltransferase"/>
</dbReference>
<dbReference type="SUPFAM" id="SSF55729">
    <property type="entry name" value="Acyl-CoA N-acyltransferases (Nat)"/>
    <property type="match status" value="1"/>
</dbReference>
<organism evidence="2">
    <name type="scientific">Desulfomonile tiedjei</name>
    <dbReference type="NCBI Taxonomy" id="2358"/>
    <lineage>
        <taxon>Bacteria</taxon>
        <taxon>Pseudomonadati</taxon>
        <taxon>Thermodesulfobacteriota</taxon>
        <taxon>Desulfomonilia</taxon>
        <taxon>Desulfomonilales</taxon>
        <taxon>Desulfomonilaceae</taxon>
        <taxon>Desulfomonile</taxon>
    </lineage>
</organism>
<dbReference type="InterPro" id="IPR005018">
    <property type="entry name" value="DOMON_domain"/>
</dbReference>
<protein>
    <recommendedName>
        <fullName evidence="1">DOMON domain-containing protein</fullName>
    </recommendedName>
</protein>